<evidence type="ECO:0000313" key="3">
    <source>
        <dbReference type="Proteomes" id="UP000661193"/>
    </source>
</evidence>
<reference evidence="2 3" key="1">
    <citation type="submission" date="2021-01" db="EMBL/GenBank/DDBJ databases">
        <title>Genome sequencing of Micromonospora fiedleri MG-37.</title>
        <authorList>
            <person name="Moreland P.E.J."/>
            <person name="Stach J.E.M."/>
        </authorList>
    </citation>
    <scope>NUCLEOTIDE SEQUENCE [LARGE SCALE GENOMIC DNA]</scope>
    <source>
        <strain evidence="2 3">MG-37</strain>
    </source>
</reference>
<evidence type="ECO:0000256" key="1">
    <source>
        <dbReference type="SAM" id="MobiDB-lite"/>
    </source>
</evidence>
<protein>
    <submittedName>
        <fullName evidence="2">AAA family ATPase</fullName>
    </submittedName>
</protein>
<feature type="region of interest" description="Disordered" evidence="1">
    <location>
        <begin position="2261"/>
        <end position="2287"/>
    </location>
</feature>
<dbReference type="RefSeq" id="WP_203220045.1">
    <property type="nucleotide sequence ID" value="NZ_JAETXL010000001.1"/>
</dbReference>
<comment type="caution">
    <text evidence="2">The sequence shown here is derived from an EMBL/GenBank/DDBJ whole genome shotgun (WGS) entry which is preliminary data.</text>
</comment>
<dbReference type="Proteomes" id="UP000661193">
    <property type="component" value="Unassembled WGS sequence"/>
</dbReference>
<dbReference type="InterPro" id="IPR016024">
    <property type="entry name" value="ARM-type_fold"/>
</dbReference>
<name>A0ABS1UFE0_9ACTN</name>
<dbReference type="SUPFAM" id="SSF48371">
    <property type="entry name" value="ARM repeat"/>
    <property type="match status" value="1"/>
</dbReference>
<dbReference type="InterPro" id="IPR027417">
    <property type="entry name" value="P-loop_NTPase"/>
</dbReference>
<keyword evidence="3" id="KW-1185">Reference proteome</keyword>
<feature type="region of interest" description="Disordered" evidence="1">
    <location>
        <begin position="1315"/>
        <end position="1348"/>
    </location>
</feature>
<organism evidence="2 3">
    <name type="scientific">Micromonospora fiedleri</name>
    <dbReference type="NCBI Taxonomy" id="1157498"/>
    <lineage>
        <taxon>Bacteria</taxon>
        <taxon>Bacillati</taxon>
        <taxon>Actinomycetota</taxon>
        <taxon>Actinomycetes</taxon>
        <taxon>Micromonosporales</taxon>
        <taxon>Micromonosporaceae</taxon>
        <taxon>Micromonospora</taxon>
    </lineage>
</organism>
<dbReference type="Gene3D" id="3.40.50.300">
    <property type="entry name" value="P-loop containing nucleotide triphosphate hydrolases"/>
    <property type="match status" value="1"/>
</dbReference>
<proteinExistence type="predicted"/>
<evidence type="ECO:0000313" key="2">
    <source>
        <dbReference type="EMBL" id="MBL6275059.1"/>
    </source>
</evidence>
<sequence length="2384" mass="253733">MSQPQQPPADALAGVLRHLSGGTTGATGQANTGGTNIANSGVIERLTVALSAAPPQPSTTAFVSYPESDRDWVEQSLLAALDPLPMQLFYSGGHLSQPDDWEMVYAVMDKASLLIVVGRDSSVVRDRRVRDQVAYWLDNHPDRSGVVLVGQPDSRPEAIDHRLAGLPMVAMPVGEVTAASRAAADDRLVRAIRLTPRAEPVATRDRVVDEDALGPVRDAYLRWVCRTHGAIDTVVAGVSVTMPLAQCPPPGPLVRDGSSGRTRSTELDHLRSRARQVAGDGGTTPDSGAEFSVLADRPLPTYLSPTRSIDRLDLSGLPELSPGRLAGTVWRAIVLGEPGSGKSSMVRRLAYDTAARQLADDGERDEVRRLPVLCRAADLAVGLAGAEESAEGLAALAIQLGWAGALPTDPASGDRLPPDELARLARVALRGRRLVLIVDGLDEVPSLADRRSVAAALDVFAASGGVRLDHPARAPGNQTIITSRIAGYYAAALGDRFEQFLIGPLDGDGAAAVVDYWLGGYFALARVPELTQVQRRTEIEQLITGGGAAVRQLAANPYLLVSLVSVVLSGLSGRPGVRGDRWLRVDLYTAMVEHAVRRGGLRFPDVPVDTLIRLQAAVAYQMHDVSRSGLIDRARLTQLCRRALELLGEPAPPVAAEQVDPVIAGIDLLTARGQELYGFRHLTVQEYFAGRWLIDAGTVDAIVTAIGDRLGDPRWLEAVRLALGQLSRVSESVFASVVDRLLAGPGRRLAAEMLSHSLSDIAGLRRQHLRALVQVAVQTEAELTGTVVTLHPDGARMLAPLLRWTVSVQGDTAPRLICEALCEHLRDPAPAMAAAAARLIDALRLDNRSVVQALLEAQYRDSADHGWQVTRALLTVLHRRMAAIGGGDPETVRAGLDAEQRALVDTMVRVAPPTIAAGSGRRRAGIRAATTIGVRNQMRTALTTEAVLRERVGSDLGWLRVLLCLYGGIPFLDMIHWLRRQDEAVSVFAAPTSEPAERYRAAVLLDTLIRPAIAARGPRPVAFRPEQIAIDSPLTDHLLTWLRAGVPGHDLPDLLAGILTDRRADPQVRGDALAAWLVLDTGEAQVGATAPFVEPVSEEDIATVEAVRRRARWRLGRTDMLLSDALAGLNPLAAGAGFTGDASGDVFGEPFTGLFPDTFSDVVRALWMIGTPRPDGDSTSRPLSEELALAVCGANDDKEYALAVTLDVKGRDMVNVAGGLASALADVARTESVAAAGTDDWRLDPLSPPAGDLAEALTVLAGLHPRWGFLRCWCLDRLAEQIIAEGFRTEAACLALEVLVTDPPSARRTLERLGTAAGGSTAEHSDKHEETGDVEAQPGDAPFAGSGLPGDPVALSRLDRSSGRSGSAYAELRGRIRLAALLGDRWTVRVLDEALGGLTDAHQRLRAIELAVGERLVAPGPELLERAVAAARQVDDPAARASALARTARWTDLDTEEGLLREALVALRGAPPDEVARVLSALPPPTSDETRALRRRCEAVLTFRRQRSIARGDAAGALLSHDRLDRDADTVQAWAALTTAMLCRRGLDLLRDTTGWFTSERAAWSALSDLERRPAALAALRARAAAGVTALRLEKEAVAGIDALLAAEQVDDAVELLAAGRATTAVSRLRRWREHPRADLAGVATLLAIESGELDPPAVARLADLLRSEDDRIRLRARTAIASVSRGGQGPPRLRASALGAESIVALVRLVCAARDRHPHLHGDLSWALADIVHDAPGVLRSALDLLAGEPAARRRLLVALHHLRLPVLDMLLAELPRLPDEEQMELLWALQTVAWTPSRFGMEATRLRRAAGAARRCVNESGDGPAAQALRLLGLILPVTGLSVDALLGEALSGDGLAEAACDGLGFLLHRARWEAPELDAAEAVTELWLLARDPHEPIAVAALTALARAGVTIEDDVSIAPDLVLRGLVGAVDPFVVGDQWLADLRRAARFVLHGAPVGEGADPNPLLALLLEQVVAQLVEQAEAPDRPRWNAGADYLSVLYAVAVQQPAALREAVAGEPRDLPALLLTLLGHEPGWATRSVAGALLAILGDGDAPSLRTLLDMAWDTDAVGERVLGSFRWLDRVTEQGLAELVRATADPFVARAYFAVQMLAALARQGVFGPDEQRTALAAVAGAIRRPDATRHVLLERDGRISSLGTLADACRQAIGWIESDRRLRESEAVHAGVVLPAEGVNGEPVTLRLTGEVPIDEPVRYQIDYLQQTESIELPAALTQRLGAVTAAAAGAKVPLVALVPSAADGPGRGSGSPRAAGEQGQGRLAKAAAESSGMPKSSLLLVLGRNMAGEGVYSYLRVSEQQIEDVRAALDSRRPFTPGDYGTVVISGQGKPSTEVIELVGVPDFLIQFNEPTAAASTAADPPADTG</sequence>
<dbReference type="SUPFAM" id="SSF52540">
    <property type="entry name" value="P-loop containing nucleoside triphosphate hydrolases"/>
    <property type="match status" value="1"/>
</dbReference>
<gene>
    <name evidence="2" type="ORF">JMF97_02640</name>
</gene>
<accession>A0ABS1UFE0</accession>
<dbReference type="EMBL" id="JAETXL010000001">
    <property type="protein sequence ID" value="MBL6275059.1"/>
    <property type="molecule type" value="Genomic_DNA"/>
</dbReference>